<dbReference type="EMBL" id="JAKLWS010000003">
    <property type="protein sequence ID" value="MCG2587795.1"/>
    <property type="molecule type" value="Genomic_DNA"/>
</dbReference>
<protein>
    <submittedName>
        <fullName evidence="3">Toll/interleukin-1 receptor domain-containing protein</fullName>
    </submittedName>
</protein>
<dbReference type="SMART" id="SM00255">
    <property type="entry name" value="TIR"/>
    <property type="match status" value="1"/>
</dbReference>
<keyword evidence="4" id="KW-1185">Reference proteome</keyword>
<accession>A0ABS9KAD7</accession>
<evidence type="ECO:0000313" key="3">
    <source>
        <dbReference type="EMBL" id="MCG2587795.1"/>
    </source>
</evidence>
<keyword evidence="3" id="KW-0675">Receptor</keyword>
<dbReference type="InterPro" id="IPR035897">
    <property type="entry name" value="Toll_tir_struct_dom_sf"/>
</dbReference>
<evidence type="ECO:0000313" key="4">
    <source>
        <dbReference type="Proteomes" id="UP001165366"/>
    </source>
</evidence>
<feature type="domain" description="TIR" evidence="2">
    <location>
        <begin position="1"/>
        <end position="142"/>
    </location>
</feature>
<dbReference type="Proteomes" id="UP001165366">
    <property type="component" value="Unassembled WGS sequence"/>
</dbReference>
<gene>
    <name evidence="3" type="ORF">L6773_04415</name>
</gene>
<reference evidence="3" key="1">
    <citation type="submission" date="2022-01" db="EMBL/GenBank/DDBJ databases">
        <authorList>
            <person name="Wang Y."/>
        </authorList>
    </citation>
    <scope>NUCLEOTIDE SEQUENCE</scope>
    <source>
        <strain evidence="3">WB101</strain>
    </source>
</reference>
<evidence type="ECO:0000256" key="1">
    <source>
        <dbReference type="SAM" id="MobiDB-lite"/>
    </source>
</evidence>
<feature type="compositionally biased region" description="Basic and acidic residues" evidence="1">
    <location>
        <begin position="143"/>
        <end position="154"/>
    </location>
</feature>
<name>A0ABS9KAD7_9BACT</name>
<dbReference type="RefSeq" id="WP_237852638.1">
    <property type="nucleotide sequence ID" value="NZ_JAKLWS010000003.1"/>
</dbReference>
<proteinExistence type="predicted"/>
<evidence type="ECO:0000259" key="2">
    <source>
        <dbReference type="PROSITE" id="PS50104"/>
    </source>
</evidence>
<reference evidence="3" key="2">
    <citation type="submission" date="2024-05" db="EMBL/GenBank/DDBJ databases">
        <title>Rhodohalobacter halophilus gen. nov., sp. nov., a moderately halophilic member of the family Balneolaceae.</title>
        <authorList>
            <person name="Xia J."/>
        </authorList>
    </citation>
    <scope>NUCLEOTIDE SEQUENCE</scope>
    <source>
        <strain evidence="3">WB101</strain>
    </source>
</reference>
<organism evidence="3 4">
    <name type="scientific">Rhodohalobacter sulfatireducens</name>
    <dbReference type="NCBI Taxonomy" id="2911366"/>
    <lineage>
        <taxon>Bacteria</taxon>
        <taxon>Pseudomonadati</taxon>
        <taxon>Balneolota</taxon>
        <taxon>Balneolia</taxon>
        <taxon>Balneolales</taxon>
        <taxon>Balneolaceae</taxon>
        <taxon>Rhodohalobacter</taxon>
    </lineage>
</organism>
<dbReference type="Pfam" id="PF13676">
    <property type="entry name" value="TIR_2"/>
    <property type="match status" value="1"/>
</dbReference>
<dbReference type="PROSITE" id="PS50104">
    <property type="entry name" value="TIR"/>
    <property type="match status" value="1"/>
</dbReference>
<dbReference type="Gene3D" id="3.40.50.10140">
    <property type="entry name" value="Toll/interleukin-1 receptor homology (TIR) domain"/>
    <property type="match status" value="1"/>
</dbReference>
<dbReference type="SUPFAM" id="SSF52200">
    <property type="entry name" value="Toll/Interleukin receptor TIR domain"/>
    <property type="match status" value="1"/>
</dbReference>
<comment type="caution">
    <text evidence="3">The sequence shown here is derived from an EMBL/GenBank/DDBJ whole genome shotgun (WGS) entry which is preliminary data.</text>
</comment>
<feature type="region of interest" description="Disordered" evidence="1">
    <location>
        <begin position="143"/>
        <end position="180"/>
    </location>
</feature>
<sequence>MSKIFMSYSHKDESLRDELETHLSLLKRQGLISTWHDRKILPGDEFGNEIDENLESSVIILLLVSPYFIASDYCYDIEMKRALERHRNNQARVIPIILEHCDWHSAPFGKLQALPKDGRPVTDYPNQHKAFTEIATGIRTAIEETQSKKPKSDSDQSNIPPKRTQTTETKDLQRSSNLRVKKSFSDKERDDFLKESFEYINKFFKNSLQELKNRNEFVDFTLNPMDSQTFTVKVYKQQTQASQCKIWRGSSFGRTEAIMYSNSISERNSFNEMFTVNDDGYQQFLVPTGMLNLHTGQDMDKNLSAKGAAELLWDKLIEPLQR</sequence>
<dbReference type="InterPro" id="IPR000157">
    <property type="entry name" value="TIR_dom"/>
</dbReference>